<evidence type="ECO:0000256" key="2">
    <source>
        <dbReference type="SAM" id="SignalP"/>
    </source>
</evidence>
<dbReference type="RefSeq" id="WP_171225498.1">
    <property type="nucleotide sequence ID" value="NZ_CP053085.1"/>
</dbReference>
<dbReference type="EMBL" id="CP053085">
    <property type="protein sequence ID" value="QJR36065.1"/>
    <property type="molecule type" value="Genomic_DNA"/>
</dbReference>
<proteinExistence type="predicted"/>
<gene>
    <name evidence="3" type="ORF">HKW67_11365</name>
</gene>
<feature type="region of interest" description="Disordered" evidence="1">
    <location>
        <begin position="1003"/>
        <end position="1026"/>
    </location>
</feature>
<keyword evidence="2" id="KW-0732">Signal</keyword>
<evidence type="ECO:0000313" key="4">
    <source>
        <dbReference type="Proteomes" id="UP000500938"/>
    </source>
</evidence>
<accession>A0A6M4IPR9</accession>
<feature type="compositionally biased region" description="Polar residues" evidence="1">
    <location>
        <begin position="1011"/>
        <end position="1026"/>
    </location>
</feature>
<keyword evidence="4" id="KW-1185">Reference proteome</keyword>
<reference evidence="3 4" key="1">
    <citation type="submission" date="2020-05" db="EMBL/GenBank/DDBJ databases">
        <title>Complete genome sequence of Gemmatimonas greenlandica TET16.</title>
        <authorList>
            <person name="Zeng Y."/>
        </authorList>
    </citation>
    <scope>NUCLEOTIDE SEQUENCE [LARGE SCALE GENOMIC DNA]</scope>
    <source>
        <strain evidence="3 4">TET16</strain>
    </source>
</reference>
<dbReference type="KEGG" id="ggr:HKW67_11365"/>
<feature type="chain" id="PRO_5027032925" evidence="2">
    <location>
        <begin position="28"/>
        <end position="1442"/>
    </location>
</feature>
<name>A0A6M4IPR9_9BACT</name>
<protein>
    <submittedName>
        <fullName evidence="3">Uncharacterized protein</fullName>
    </submittedName>
</protein>
<evidence type="ECO:0000256" key="1">
    <source>
        <dbReference type="SAM" id="MobiDB-lite"/>
    </source>
</evidence>
<organism evidence="3 4">
    <name type="scientific">Gemmatimonas groenlandica</name>
    <dbReference type="NCBI Taxonomy" id="2732249"/>
    <lineage>
        <taxon>Bacteria</taxon>
        <taxon>Pseudomonadati</taxon>
        <taxon>Gemmatimonadota</taxon>
        <taxon>Gemmatimonadia</taxon>
        <taxon>Gemmatimonadales</taxon>
        <taxon>Gemmatimonadaceae</taxon>
        <taxon>Gemmatimonas</taxon>
    </lineage>
</organism>
<dbReference type="Proteomes" id="UP000500938">
    <property type="component" value="Chromosome"/>
</dbReference>
<feature type="signal peptide" evidence="2">
    <location>
        <begin position="1"/>
        <end position="27"/>
    </location>
</feature>
<sequence>MRGVSRALGTLAVLAGLSTIVSGVAEAQRVSQPKVNYLEEMLPDGTIRQIPIPATRGFDLFAAEDVAFGTLRMNGTWRVAVANQGGPVSQNQGEVVQTGRAVSPTLGGFSVFFQMGFVVAAPPTEFRKLRTVAPQINNMTGSLGYTTITWETLVSSSRKWGAADAQFGKSFAGVTAQDGSSCRSDANVYSTTGFSLLAQKDCPDTWGSEGFKGKLVVQDSVWLNTFNANKSTFRWDDWRIGRERLDATQFLGTQSVYGFISDYSREQKLRYGGIVPGGSGTPLDGGYPLGLELRVDSYQFASPATRNTQYYQVQMVNKSAAVYGTGVDYDSLYFGTTPGFLFAVGGQYASMYFDYNTNTVLATKGNTSGNCSTSYPKRYLNSTLGGCQSTDAFTAGVWTMTWLKSPLGDVRNKRFTRNPADPYYNPSSPFADDTITFNHSHAGSVGRASQAMTRSTRAGFGYVASKEDDFLDGRNPSDFTINNFTGMVTPEEWSGSLPSTPAGVKFPKFVPGGTINPINGQPYGKWDYNNDGVQDTISVPGCGSLGCHVVYSDTIVGGYRNEYGNILGTITAGPFKLKSGDTTQFLWAFSWNADSTTTRKAIEGLTEAYLTNYAGPQPIAYPEVKAGLSYTINSAELLDSLTAGAATSIGSQIVIRYPNINPADPYMLGLVNKLRADSAAGDVATRRILRLNPTLLDSLRARANDNLASVYLFKSCDGGTTFTNTTGNAATCTSAPTRTIDAGLQAFNWRPVATVNYVKGVPQTANYAENLQAGRTYNYVFVTRTRGFSDDYFRVIDSLPGRGLYITNAQDAFGFPRDTINSAFATSGPASLTVYAPITNAAGRQFARVDTSTVVGNSTQPVLVQAVSNSVTGTSRLVFGNQFIIRKVQDTVTRAVSSTISARWVLPSATTSPTAPATTNFVAKEQSFTTSGDIPVRLGTALLGGTARGFTGASRVFLDTISSPAGYPGYVWVTGDNKPIFAINDPYGTNGGNQVRDQVGSPLYPGFTAQPDDSSNTANGFRTERLSGNASRDRNFVIRKDGDSLSGNARQFVPQVQGNFTTATTGALVGNKRIKGGRYELTWLTDPWGAKAFSLDPVANLQSAVTAALVDVASKATTTTETSAAVAALVGATTARPLVRVRVPFTMKFTDPVGGREEQVKFAMLARQTFAQGGVGNTRLLGSGNDTVRVSVPDSLWMPGDTLIVLQKVEKDSTVLQGTTRVVVVQADGTNGFRTIPVLADSIGLNKFLVACTGGVNGTGVRPAASVDQNSCNPLAINTRGATTAGGYLPVEPTWKQMFELTRTFDPRSSIQLVATPFSIKAEITKADLAKVSVVPNPYLVRSDNDGVDGARLAVPRIYFTNVPEQGVLRVYSVSGQFLQELTWTKSDLTYAGNNSTSGDLPFNLRTREGTDMTSGLYIYVLTATGTAGKDQVQRGKFVIIR</sequence>
<evidence type="ECO:0000313" key="3">
    <source>
        <dbReference type="EMBL" id="QJR36065.1"/>
    </source>
</evidence>